<evidence type="ECO:0000313" key="3">
    <source>
        <dbReference type="Proteomes" id="UP000002630"/>
    </source>
</evidence>
<dbReference type="InterPro" id="IPR016193">
    <property type="entry name" value="Cytidine_deaminase-like"/>
</dbReference>
<evidence type="ECO:0000256" key="1">
    <source>
        <dbReference type="SAM" id="MobiDB-lite"/>
    </source>
</evidence>
<feature type="region of interest" description="Disordered" evidence="1">
    <location>
        <begin position="130"/>
        <end position="180"/>
    </location>
</feature>
<name>D8LU67_ECTSI</name>
<dbReference type="InParanoid" id="D8LU67"/>
<protein>
    <submittedName>
        <fullName evidence="2">Uncharacterized protein</fullName>
    </submittedName>
</protein>
<dbReference type="GO" id="GO:0003824">
    <property type="term" value="F:catalytic activity"/>
    <property type="evidence" value="ECO:0007669"/>
    <property type="project" value="InterPro"/>
</dbReference>
<reference evidence="2 3" key="1">
    <citation type="journal article" date="2010" name="Nature">
        <title>The Ectocarpus genome and the independent evolution of multicellularity in brown algae.</title>
        <authorList>
            <person name="Cock J.M."/>
            <person name="Sterck L."/>
            <person name="Rouze P."/>
            <person name="Scornet D."/>
            <person name="Allen A.E."/>
            <person name="Amoutzias G."/>
            <person name="Anthouard V."/>
            <person name="Artiguenave F."/>
            <person name="Aury J.M."/>
            <person name="Badger J.H."/>
            <person name="Beszteri B."/>
            <person name="Billiau K."/>
            <person name="Bonnet E."/>
            <person name="Bothwell J.H."/>
            <person name="Bowler C."/>
            <person name="Boyen C."/>
            <person name="Brownlee C."/>
            <person name="Carrano C.J."/>
            <person name="Charrier B."/>
            <person name="Cho G.Y."/>
            <person name="Coelho S.M."/>
            <person name="Collen J."/>
            <person name="Corre E."/>
            <person name="Da Silva C."/>
            <person name="Delage L."/>
            <person name="Delaroque N."/>
            <person name="Dittami S.M."/>
            <person name="Doulbeau S."/>
            <person name="Elias M."/>
            <person name="Farnham G."/>
            <person name="Gachon C.M."/>
            <person name="Gschloessl B."/>
            <person name="Heesch S."/>
            <person name="Jabbari K."/>
            <person name="Jubin C."/>
            <person name="Kawai H."/>
            <person name="Kimura K."/>
            <person name="Kloareg B."/>
            <person name="Kupper F.C."/>
            <person name="Lang D."/>
            <person name="Le Bail A."/>
            <person name="Leblanc C."/>
            <person name="Lerouge P."/>
            <person name="Lohr M."/>
            <person name="Lopez P.J."/>
            <person name="Martens C."/>
            <person name="Maumus F."/>
            <person name="Michel G."/>
            <person name="Miranda-Saavedra D."/>
            <person name="Morales J."/>
            <person name="Moreau H."/>
            <person name="Motomura T."/>
            <person name="Nagasato C."/>
            <person name="Napoli C.A."/>
            <person name="Nelson D.R."/>
            <person name="Nyvall-Collen P."/>
            <person name="Peters A.F."/>
            <person name="Pommier C."/>
            <person name="Potin P."/>
            <person name="Poulain J."/>
            <person name="Quesneville H."/>
            <person name="Read B."/>
            <person name="Rensing S.A."/>
            <person name="Ritter A."/>
            <person name="Rousvoal S."/>
            <person name="Samanta M."/>
            <person name="Samson G."/>
            <person name="Schroeder D.C."/>
            <person name="Segurens B."/>
            <person name="Strittmatter M."/>
            <person name="Tonon T."/>
            <person name="Tregear J.W."/>
            <person name="Valentin K."/>
            <person name="von Dassow P."/>
            <person name="Yamagishi T."/>
            <person name="Van de Peer Y."/>
            <person name="Wincker P."/>
        </authorList>
    </citation>
    <scope>NUCLEOTIDE SEQUENCE [LARGE SCALE GENOMIC DNA]</scope>
    <source>
        <strain evidence="3">Ec32 / CCAP1310/4</strain>
    </source>
</reference>
<gene>
    <name evidence="2" type="ORF">Esi_0095_0077</name>
</gene>
<dbReference type="eggNOG" id="ENOG502S4MG">
    <property type="taxonomic scope" value="Eukaryota"/>
</dbReference>
<proteinExistence type="predicted"/>
<dbReference type="SUPFAM" id="SSF53927">
    <property type="entry name" value="Cytidine deaminase-like"/>
    <property type="match status" value="1"/>
</dbReference>
<sequence length="369" mass="38133">MARPTGTNAEASTIGSSICAERAAMCKLREESNCKRVTKVVVVTDHQHPLAPGVLCREFLSAHLCPSTPVIMSGSGEAIVPGGLLYEEPNLKPSPDSAKNGGGATGSGALVAGEAAVDTCGCEAAPPAGDGRHAGAATPAAASPSPSSSCDTRILAASAGKGEGEGRVQSGGNEGAAPAPVDVSTVGQLYPWKNMYGVTERGEQLKLGFLAQQKAEELSDPNLAERVGLESGVVEAYDAAWRATAGDDKDDIHPIRYAAVALFSDGEAEITHQLKAFEYGASLDPVTLLAPAMMRRAKDGIRTSWVLLVDQFGNLHAPFAQARTFLSEHGFGETKVAIHEAGGGVVVIKAKALLEVAPESDDQPAQARQ</sequence>
<dbReference type="EMBL" id="FN649191">
    <property type="protein sequence ID" value="CBN78109.1"/>
    <property type="molecule type" value="Genomic_DNA"/>
</dbReference>
<dbReference type="AlphaFoldDB" id="D8LU67"/>
<feature type="compositionally biased region" description="Low complexity" evidence="1">
    <location>
        <begin position="136"/>
        <end position="149"/>
    </location>
</feature>
<dbReference type="EMBL" id="FN649744">
    <property type="protein sequence ID" value="CBN78109.1"/>
    <property type="molecule type" value="Genomic_DNA"/>
</dbReference>
<dbReference type="Proteomes" id="UP000002630">
    <property type="component" value="Linkage Group LG19"/>
</dbReference>
<organism evidence="2 3">
    <name type="scientific">Ectocarpus siliculosus</name>
    <name type="common">Brown alga</name>
    <name type="synonym">Conferva siliculosa</name>
    <dbReference type="NCBI Taxonomy" id="2880"/>
    <lineage>
        <taxon>Eukaryota</taxon>
        <taxon>Sar</taxon>
        <taxon>Stramenopiles</taxon>
        <taxon>Ochrophyta</taxon>
        <taxon>PX clade</taxon>
        <taxon>Phaeophyceae</taxon>
        <taxon>Ectocarpales</taxon>
        <taxon>Ectocarpaceae</taxon>
        <taxon>Ectocarpus</taxon>
    </lineage>
</organism>
<accession>D8LU67</accession>
<dbReference type="OrthoDB" id="414540at2759"/>
<keyword evidence="3" id="KW-1185">Reference proteome</keyword>
<evidence type="ECO:0000313" key="2">
    <source>
        <dbReference type="EMBL" id="CBN78109.1"/>
    </source>
</evidence>
<dbReference type="Gene3D" id="3.40.140.10">
    <property type="entry name" value="Cytidine Deaminase, domain 2"/>
    <property type="match status" value="1"/>
</dbReference>